<reference evidence="3" key="1">
    <citation type="submission" date="2021-12" db="EMBL/GenBank/DDBJ databases">
        <title>Prjna785345.</title>
        <authorList>
            <person name="Rujirawat T."/>
            <person name="Krajaejun T."/>
        </authorList>
    </citation>
    <scope>NUCLEOTIDE SEQUENCE</scope>
    <source>
        <strain evidence="3">Pi057C3</strain>
    </source>
</reference>
<dbReference type="InterPro" id="IPR012349">
    <property type="entry name" value="Split_barrel_FMN-bd"/>
</dbReference>
<dbReference type="Proteomes" id="UP001209570">
    <property type="component" value="Unassembled WGS sequence"/>
</dbReference>
<evidence type="ECO:0000313" key="3">
    <source>
        <dbReference type="EMBL" id="KAJ0393092.1"/>
    </source>
</evidence>
<feature type="chain" id="PRO_5041922253" description="CREG-like beta-barrel domain-containing protein" evidence="1">
    <location>
        <begin position="28"/>
        <end position="216"/>
    </location>
</feature>
<dbReference type="PANTHER" id="PTHR13343:SF17">
    <property type="entry name" value="CELLULAR REPRESSOR OF E1A-STIMULATED GENES, ISOFORM A"/>
    <property type="match status" value="1"/>
</dbReference>
<dbReference type="GO" id="GO:0005737">
    <property type="term" value="C:cytoplasm"/>
    <property type="evidence" value="ECO:0007669"/>
    <property type="project" value="UniProtKB-ARBA"/>
</dbReference>
<evidence type="ECO:0000313" key="4">
    <source>
        <dbReference type="Proteomes" id="UP001209570"/>
    </source>
</evidence>
<dbReference type="EMBL" id="JAKCXM010000532">
    <property type="protein sequence ID" value="KAJ0393092.1"/>
    <property type="molecule type" value="Genomic_DNA"/>
</dbReference>
<dbReference type="PANTHER" id="PTHR13343">
    <property type="entry name" value="CREG1 PROTEIN"/>
    <property type="match status" value="1"/>
</dbReference>
<accession>A0AAD5M2R3</accession>
<dbReference type="InterPro" id="IPR055343">
    <property type="entry name" value="CREG_beta-barrel"/>
</dbReference>
<dbReference type="Pfam" id="PF13883">
    <property type="entry name" value="CREG_beta-barrel"/>
    <property type="match status" value="1"/>
</dbReference>
<dbReference type="AlphaFoldDB" id="A0AAD5M2R3"/>
<feature type="signal peptide" evidence="1">
    <location>
        <begin position="1"/>
        <end position="27"/>
    </location>
</feature>
<name>A0AAD5M2R3_PYTIN</name>
<organism evidence="3 4">
    <name type="scientific">Pythium insidiosum</name>
    <name type="common">Pythiosis disease agent</name>
    <dbReference type="NCBI Taxonomy" id="114742"/>
    <lineage>
        <taxon>Eukaryota</taxon>
        <taxon>Sar</taxon>
        <taxon>Stramenopiles</taxon>
        <taxon>Oomycota</taxon>
        <taxon>Peronosporomycetes</taxon>
        <taxon>Pythiales</taxon>
        <taxon>Pythiaceae</taxon>
        <taxon>Pythium</taxon>
    </lineage>
</organism>
<dbReference type="SUPFAM" id="SSF50475">
    <property type="entry name" value="FMN-binding split barrel"/>
    <property type="match status" value="1"/>
</dbReference>
<evidence type="ECO:0000256" key="1">
    <source>
        <dbReference type="SAM" id="SignalP"/>
    </source>
</evidence>
<keyword evidence="4" id="KW-1185">Reference proteome</keyword>
<sequence length="216" mass="23456">MRATSSSIIAATLLAAVIALTACVCEARLVWTSLELAVRVPEERSKPSTPAVHARELVHLNEWGTLATTSKAFDGIPYGNIVSFSDGIGLAPQNSTGEIFFYLTKWDSVVPDLAASPRATLSISQIQEGASACNGMDVEDPTCMKITIVGRVAPVSKDKEAFALKALFSRHPQMAAWPEGHGFQAYQMNIETMVLFDYYGGAKHISPEEYYRVKLA</sequence>
<keyword evidence="1" id="KW-0732">Signal</keyword>
<comment type="caution">
    <text evidence="3">The sequence shown here is derived from an EMBL/GenBank/DDBJ whole genome shotgun (WGS) entry which is preliminary data.</text>
</comment>
<protein>
    <recommendedName>
        <fullName evidence="2">CREG-like beta-barrel domain-containing protein</fullName>
    </recommendedName>
</protein>
<feature type="domain" description="CREG-like beta-barrel" evidence="2">
    <location>
        <begin position="49"/>
        <end position="211"/>
    </location>
</feature>
<dbReference type="Gene3D" id="2.30.110.10">
    <property type="entry name" value="Electron Transport, Fmn-binding Protein, Chain A"/>
    <property type="match status" value="1"/>
</dbReference>
<proteinExistence type="predicted"/>
<evidence type="ECO:0000259" key="2">
    <source>
        <dbReference type="Pfam" id="PF13883"/>
    </source>
</evidence>
<gene>
    <name evidence="3" type="ORF">P43SY_004486</name>
</gene>
<dbReference type="PROSITE" id="PS51257">
    <property type="entry name" value="PROKAR_LIPOPROTEIN"/>
    <property type="match status" value="1"/>
</dbReference>